<dbReference type="KEGG" id="fpf:DCC35_06790"/>
<evidence type="ECO:0000313" key="3">
    <source>
        <dbReference type="Proteomes" id="UP000298616"/>
    </source>
</evidence>
<dbReference type="Proteomes" id="UP000298616">
    <property type="component" value="Chromosome"/>
</dbReference>
<dbReference type="OrthoDB" id="2913980at2"/>
<accession>A0A4D7K8G6</accession>
<feature type="transmembrane region" description="Helical" evidence="1">
    <location>
        <begin position="31"/>
        <end position="49"/>
    </location>
</feature>
<keyword evidence="1" id="KW-1133">Transmembrane helix</keyword>
<reference evidence="2 3" key="1">
    <citation type="submission" date="2018-04" db="EMBL/GenBank/DDBJ databases">
        <title>Complete genome uncultured novel isolate.</title>
        <authorList>
            <person name="Merlino G."/>
        </authorList>
    </citation>
    <scope>NUCLEOTIDE SEQUENCE [LARGE SCALE GENOMIC DNA]</scope>
    <source>
        <strain evidence="3">R1DC9</strain>
    </source>
</reference>
<evidence type="ECO:0000313" key="2">
    <source>
        <dbReference type="EMBL" id="QCK17024.1"/>
    </source>
</evidence>
<keyword evidence="3" id="KW-1185">Reference proteome</keyword>
<evidence type="ECO:0000256" key="1">
    <source>
        <dbReference type="SAM" id="Phobius"/>
    </source>
</evidence>
<organism evidence="2 3">
    <name type="scientific">Mangrovivirga cuniculi</name>
    <dbReference type="NCBI Taxonomy" id="2715131"/>
    <lineage>
        <taxon>Bacteria</taxon>
        <taxon>Pseudomonadati</taxon>
        <taxon>Bacteroidota</taxon>
        <taxon>Cytophagia</taxon>
        <taxon>Cytophagales</taxon>
        <taxon>Mangrovivirgaceae</taxon>
        <taxon>Mangrovivirga</taxon>
    </lineage>
</organism>
<sequence length="119" mass="13164">MTLSALTLGISGISLLFFPDEIMHKLSGNNQYSIILQVIGALYFGFAMSNWTSKNSILGGIYGRAIVIGNLSHFMIGGILILKFYLKTTELIFLIASVIYFLFAISFGYLFRTHPKSAV</sequence>
<feature type="transmembrane region" description="Helical" evidence="1">
    <location>
        <begin position="91"/>
        <end position="111"/>
    </location>
</feature>
<name>A0A4D7K8G6_9BACT</name>
<dbReference type="EMBL" id="CP028923">
    <property type="protein sequence ID" value="QCK17024.1"/>
    <property type="molecule type" value="Genomic_DNA"/>
</dbReference>
<feature type="transmembrane region" description="Helical" evidence="1">
    <location>
        <begin position="61"/>
        <end position="85"/>
    </location>
</feature>
<proteinExistence type="predicted"/>
<protein>
    <submittedName>
        <fullName evidence="2">Uncharacterized protein</fullName>
    </submittedName>
</protein>
<gene>
    <name evidence="2" type="ORF">DCC35_06790</name>
</gene>
<dbReference type="AlphaFoldDB" id="A0A4D7K8G6"/>
<keyword evidence="1" id="KW-0472">Membrane</keyword>
<keyword evidence="1" id="KW-0812">Transmembrane</keyword>